<proteinExistence type="predicted"/>
<accession>A0A4Y7QHL9</accession>
<dbReference type="Proteomes" id="UP000294933">
    <property type="component" value="Unassembled WGS sequence"/>
</dbReference>
<evidence type="ECO:0000313" key="2">
    <source>
        <dbReference type="EMBL" id="TDL26350.1"/>
    </source>
</evidence>
<feature type="region of interest" description="Disordered" evidence="1">
    <location>
        <begin position="99"/>
        <end position="118"/>
    </location>
</feature>
<sequence>MAENPVRTLDSRIPYDSEESFQIPATFQFGDDLLADYGGESFFDRIDTTFSTPVSTRNVVKDSDIECISNDTPKPRSSTPPTLAISTRGALSTAALKKPSALGGVDDKSANDGPQANDMFERKKRDSYLQKGIDLSQHSTSRFRRKENQNPSALLYSDHPIQILKSKHLEFSTAAAQPCESRHRGNSDEADTCEVTNWRLFDKVLS</sequence>
<organism evidence="2 3">
    <name type="scientific">Rickenella mellea</name>
    <dbReference type="NCBI Taxonomy" id="50990"/>
    <lineage>
        <taxon>Eukaryota</taxon>
        <taxon>Fungi</taxon>
        <taxon>Dikarya</taxon>
        <taxon>Basidiomycota</taxon>
        <taxon>Agaricomycotina</taxon>
        <taxon>Agaricomycetes</taxon>
        <taxon>Hymenochaetales</taxon>
        <taxon>Rickenellaceae</taxon>
        <taxon>Rickenella</taxon>
    </lineage>
</organism>
<dbReference type="AlphaFoldDB" id="A0A4Y7QHL9"/>
<evidence type="ECO:0000313" key="3">
    <source>
        <dbReference type="Proteomes" id="UP000294933"/>
    </source>
</evidence>
<evidence type="ECO:0000256" key="1">
    <source>
        <dbReference type="SAM" id="MobiDB-lite"/>
    </source>
</evidence>
<reference evidence="2 3" key="1">
    <citation type="submission" date="2018-06" db="EMBL/GenBank/DDBJ databases">
        <title>A transcriptomic atlas of mushroom development highlights an independent origin of complex multicellularity.</title>
        <authorList>
            <consortium name="DOE Joint Genome Institute"/>
            <person name="Krizsan K."/>
            <person name="Almasi E."/>
            <person name="Merenyi Z."/>
            <person name="Sahu N."/>
            <person name="Viragh M."/>
            <person name="Koszo T."/>
            <person name="Mondo S."/>
            <person name="Kiss B."/>
            <person name="Balint B."/>
            <person name="Kues U."/>
            <person name="Barry K."/>
            <person name="Hegedus J.C."/>
            <person name="Henrissat B."/>
            <person name="Johnson J."/>
            <person name="Lipzen A."/>
            <person name="Ohm R."/>
            <person name="Nagy I."/>
            <person name="Pangilinan J."/>
            <person name="Yan J."/>
            <person name="Xiong Y."/>
            <person name="Grigoriev I.V."/>
            <person name="Hibbett D.S."/>
            <person name="Nagy L.G."/>
        </authorList>
    </citation>
    <scope>NUCLEOTIDE SEQUENCE [LARGE SCALE GENOMIC DNA]</scope>
    <source>
        <strain evidence="2 3">SZMC22713</strain>
    </source>
</reference>
<protein>
    <submittedName>
        <fullName evidence="2">Uncharacterized protein</fullName>
    </submittedName>
</protein>
<dbReference type="EMBL" id="ML170161">
    <property type="protein sequence ID" value="TDL26350.1"/>
    <property type="molecule type" value="Genomic_DNA"/>
</dbReference>
<dbReference type="OrthoDB" id="3271272at2759"/>
<name>A0A4Y7QHL9_9AGAM</name>
<dbReference type="VEuPathDB" id="FungiDB:BD410DRAFT_517721"/>
<gene>
    <name evidence="2" type="ORF">BD410DRAFT_517721</name>
</gene>
<keyword evidence="3" id="KW-1185">Reference proteome</keyword>